<protein>
    <submittedName>
        <fullName evidence="1">Uncharacterized protein</fullName>
    </submittedName>
</protein>
<sequence length="111" mass="12692">MCTPVDVTGSHKSITGSLLLDAFFGGRFEAKLSNLLWKMKIEILIDHCNYEDLEANDTHLYVINDNVMDNLRADHDLLFENLVTFSNEEMMSEDGIKNISTRIGEILRNRT</sequence>
<name>A0ABR5Q7L4_9LACO</name>
<dbReference type="EMBL" id="JQCH01000018">
    <property type="protein sequence ID" value="KRO09290.1"/>
    <property type="molecule type" value="Genomic_DNA"/>
</dbReference>
<accession>A0ABR5Q7L4</accession>
<gene>
    <name evidence="1" type="ORF">IV59_GL000743</name>
</gene>
<evidence type="ECO:0000313" key="1">
    <source>
        <dbReference type="EMBL" id="KRO09290.1"/>
    </source>
</evidence>
<reference evidence="1 2" key="1">
    <citation type="journal article" date="2015" name="Genome Announc.">
        <title>Expanding the biotechnology potential of lactobacilli through comparative genomics of 213 strains and associated genera.</title>
        <authorList>
            <person name="Sun Z."/>
            <person name="Harris H.M."/>
            <person name="McCann A."/>
            <person name="Guo C."/>
            <person name="Argimon S."/>
            <person name="Zhang W."/>
            <person name="Yang X."/>
            <person name="Jeffery I.B."/>
            <person name="Cooney J.C."/>
            <person name="Kagawa T.F."/>
            <person name="Liu W."/>
            <person name="Song Y."/>
            <person name="Salvetti E."/>
            <person name="Wrobel A."/>
            <person name="Rasinkangas P."/>
            <person name="Parkhill J."/>
            <person name="Rea M.C."/>
            <person name="O'Sullivan O."/>
            <person name="Ritari J."/>
            <person name="Douillard F.P."/>
            <person name="Paul Ross R."/>
            <person name="Yang R."/>
            <person name="Briner A.E."/>
            <person name="Felis G.E."/>
            <person name="de Vos W.M."/>
            <person name="Barrangou R."/>
            <person name="Klaenhammer T.R."/>
            <person name="Caufield P.W."/>
            <person name="Cui Y."/>
            <person name="Zhang H."/>
            <person name="O'Toole P.W."/>
        </authorList>
    </citation>
    <scope>NUCLEOTIDE SEQUENCE [LARGE SCALE GENOMIC DNA]</scope>
    <source>
        <strain evidence="1 2">DSM 26202</strain>
    </source>
</reference>
<dbReference type="Proteomes" id="UP000051884">
    <property type="component" value="Unassembled WGS sequence"/>
</dbReference>
<organism evidence="1 2">
    <name type="scientific">Paucilactobacillus hokkaidonensis</name>
    <dbReference type="NCBI Taxonomy" id="1193095"/>
    <lineage>
        <taxon>Bacteria</taxon>
        <taxon>Bacillati</taxon>
        <taxon>Bacillota</taxon>
        <taxon>Bacilli</taxon>
        <taxon>Lactobacillales</taxon>
        <taxon>Lactobacillaceae</taxon>
        <taxon>Paucilactobacillus</taxon>
    </lineage>
</organism>
<comment type="caution">
    <text evidence="1">The sequence shown here is derived from an EMBL/GenBank/DDBJ whole genome shotgun (WGS) entry which is preliminary data.</text>
</comment>
<evidence type="ECO:0000313" key="2">
    <source>
        <dbReference type="Proteomes" id="UP000051884"/>
    </source>
</evidence>
<keyword evidence="2" id="KW-1185">Reference proteome</keyword>
<proteinExistence type="predicted"/>